<protein>
    <submittedName>
        <fullName evidence="2">Putative secreted protein</fullName>
    </submittedName>
</protein>
<evidence type="ECO:0000256" key="1">
    <source>
        <dbReference type="SAM" id="MobiDB-lite"/>
    </source>
</evidence>
<dbReference type="AlphaFoldDB" id="A0A2M4DDF3"/>
<name>A0A2M4DDF3_ANODA</name>
<evidence type="ECO:0000313" key="2">
    <source>
        <dbReference type="EMBL" id="MBW75565.1"/>
    </source>
</evidence>
<organism evidence="2">
    <name type="scientific">Anopheles darlingi</name>
    <name type="common">Mosquito</name>
    <dbReference type="NCBI Taxonomy" id="43151"/>
    <lineage>
        <taxon>Eukaryota</taxon>
        <taxon>Metazoa</taxon>
        <taxon>Ecdysozoa</taxon>
        <taxon>Arthropoda</taxon>
        <taxon>Hexapoda</taxon>
        <taxon>Insecta</taxon>
        <taxon>Pterygota</taxon>
        <taxon>Neoptera</taxon>
        <taxon>Endopterygota</taxon>
        <taxon>Diptera</taxon>
        <taxon>Nematocera</taxon>
        <taxon>Culicoidea</taxon>
        <taxon>Culicidae</taxon>
        <taxon>Anophelinae</taxon>
        <taxon>Anopheles</taxon>
    </lineage>
</organism>
<proteinExistence type="predicted"/>
<sequence length="131" mass="14546">MMRLTFSSLDFTISRSSSAILVRYLYLFVSSVEATLPGQVMFVLRIVPLLRLMLVMTSRSLKRGRPRSFCASPGRTASRQDRTAGRPDRALPDRSCPRSHPRVRAVPSHVARSRAPPSPCSSETSECRAPA</sequence>
<feature type="region of interest" description="Disordered" evidence="1">
    <location>
        <begin position="62"/>
        <end position="131"/>
    </location>
</feature>
<accession>A0A2M4DDF3</accession>
<dbReference type="EMBL" id="GGFL01011387">
    <property type="protein sequence ID" value="MBW75565.1"/>
    <property type="molecule type" value="Transcribed_RNA"/>
</dbReference>
<reference evidence="2" key="1">
    <citation type="submission" date="2018-01" db="EMBL/GenBank/DDBJ databases">
        <title>An insight into the sialome of Amazonian anophelines.</title>
        <authorList>
            <person name="Ribeiro J.M."/>
            <person name="Scarpassa V."/>
            <person name="Calvo E."/>
        </authorList>
    </citation>
    <scope>NUCLEOTIDE SEQUENCE</scope>
</reference>
<feature type="compositionally biased region" description="Basic and acidic residues" evidence="1">
    <location>
        <begin position="78"/>
        <end position="96"/>
    </location>
</feature>